<dbReference type="InterPro" id="IPR029044">
    <property type="entry name" value="Nucleotide-diphossugar_trans"/>
</dbReference>
<protein>
    <recommendedName>
        <fullName evidence="4">Glycogenin</fullName>
    </recommendedName>
</protein>
<dbReference type="Gene3D" id="3.90.550.10">
    <property type="entry name" value="Spore Coat Polysaccharide Biosynthesis Protein SpsA, Chain A"/>
    <property type="match status" value="1"/>
</dbReference>
<dbReference type="Proteomes" id="UP001408356">
    <property type="component" value="Unassembled WGS sequence"/>
</dbReference>
<feature type="compositionally biased region" description="Polar residues" evidence="1">
    <location>
        <begin position="346"/>
        <end position="366"/>
    </location>
</feature>
<organism evidence="2 3">
    <name type="scientific">Seiridium unicorne</name>
    <dbReference type="NCBI Taxonomy" id="138068"/>
    <lineage>
        <taxon>Eukaryota</taxon>
        <taxon>Fungi</taxon>
        <taxon>Dikarya</taxon>
        <taxon>Ascomycota</taxon>
        <taxon>Pezizomycotina</taxon>
        <taxon>Sordariomycetes</taxon>
        <taxon>Xylariomycetidae</taxon>
        <taxon>Amphisphaeriales</taxon>
        <taxon>Sporocadaceae</taxon>
        <taxon>Seiridium</taxon>
    </lineage>
</organism>
<gene>
    <name evidence="2" type="ORF">SUNI508_05089</name>
</gene>
<dbReference type="EMBL" id="JARVKF010000135">
    <property type="protein sequence ID" value="KAK9422081.1"/>
    <property type="molecule type" value="Genomic_DNA"/>
</dbReference>
<dbReference type="PANTHER" id="PTHR11183">
    <property type="entry name" value="GLYCOGENIN SUBFAMILY MEMBER"/>
    <property type="match status" value="1"/>
</dbReference>
<feature type="region of interest" description="Disordered" evidence="1">
    <location>
        <begin position="738"/>
        <end position="822"/>
    </location>
</feature>
<evidence type="ECO:0000313" key="3">
    <source>
        <dbReference type="Proteomes" id="UP001408356"/>
    </source>
</evidence>
<dbReference type="CDD" id="cd02537">
    <property type="entry name" value="GT8_Glycogenin"/>
    <property type="match status" value="1"/>
</dbReference>
<dbReference type="InterPro" id="IPR050587">
    <property type="entry name" value="GNT1/Glycosyltrans_8"/>
</dbReference>
<accession>A0ABR2V6B9</accession>
<sequence length="822" mass="91356">MAVPGGEDVYLTLLLTDTYLPGALVLAHSLRDGGTTKKLGVLVTLDSVAAEAITELKKVYDYVIPVPRIKNEFPANLSLMNRTDLASAFTKINLWKQTNFSKIVYIDADVIAYRAPDELFDIPHAFSAAPDIGWPDIFNTGVMVLTPSMGEYYALSALAERGISFDGADQGLLNMHFKNSYNRLSFTYNVTPSGHYQYVPAYRHFQSSINMVHFIGTEKPWFQGRHASTGSGPYDEMIGRWWSVYDRHYRVESPENTASSRPNPELVQYLTKGEYQPPQPRVIHVEQLQKTGEPHSEYHHEQAQYYHDFHHHDRPSDAPAQDRPGQSGGPQDQYHYSHPVEAQAEATAQSHEQFPSASEFSSSVEGTQAEARKEQVPVPHHQEQPPPPPEQKKPERPPVTFSDWDAQRHPPPADSKPEAANFPATIYEMSHETAPFVPPERYPSPPKDMWYKVPDQPPAYRTKKPKSIFPWESNQPRPTRVFTDEPSRAQESETETSNTPTGEPWASTSSDAQRSAETSMTEHSATSQEKSPVTPVTPTIHVTSSDPWTAFTRTNAWDEVPEIERYVDKLQKHRRTRSLKSPGKIDLPSPGGAVSERDFARRGSKVTDFPSEAERPSLPVTPAPIRRPKFWGGGGPGIGDDDDDPLLPAAEGVPGQSEWVCAHGLRWKPADCLCDLTNVLRYHKDPVVQLQKLAKQQSEVLLQRLGGASRDSSDLPPRPVPFGSEELISPTYVAHSPQVLSPQPVKGSASSSIVRGIVSEEEATPRVSAQPSAATSSSPIPKPSYSGPGAEFEKGENYSQHMTPALPTEEERDVLETVTRPE</sequence>
<evidence type="ECO:0000256" key="1">
    <source>
        <dbReference type="SAM" id="MobiDB-lite"/>
    </source>
</evidence>
<proteinExistence type="predicted"/>
<dbReference type="Pfam" id="PF01501">
    <property type="entry name" value="Glyco_transf_8"/>
    <property type="match status" value="1"/>
</dbReference>
<dbReference type="SUPFAM" id="SSF53448">
    <property type="entry name" value="Nucleotide-diphospho-sugar transferases"/>
    <property type="match status" value="1"/>
</dbReference>
<keyword evidence="3" id="KW-1185">Reference proteome</keyword>
<feature type="compositionally biased region" description="Basic and acidic residues" evidence="1">
    <location>
        <begin position="370"/>
        <end position="383"/>
    </location>
</feature>
<feature type="compositionally biased region" description="Low complexity" evidence="1">
    <location>
        <begin position="531"/>
        <end position="545"/>
    </location>
</feature>
<evidence type="ECO:0008006" key="4">
    <source>
        <dbReference type="Google" id="ProtNLM"/>
    </source>
</evidence>
<comment type="caution">
    <text evidence="2">The sequence shown here is derived from an EMBL/GenBank/DDBJ whole genome shotgun (WGS) entry which is preliminary data.</text>
</comment>
<feature type="compositionally biased region" description="Pro residues" evidence="1">
    <location>
        <begin position="436"/>
        <end position="446"/>
    </location>
</feature>
<feature type="region of interest" description="Disordered" evidence="1">
    <location>
        <begin position="310"/>
        <end position="629"/>
    </location>
</feature>
<feature type="compositionally biased region" description="Basic and acidic residues" evidence="1">
    <location>
        <begin position="482"/>
        <end position="491"/>
    </location>
</feature>
<feature type="compositionally biased region" description="Low complexity" evidence="1">
    <location>
        <begin position="768"/>
        <end position="779"/>
    </location>
</feature>
<name>A0ABR2V6B9_9PEZI</name>
<dbReference type="InterPro" id="IPR002495">
    <property type="entry name" value="Glyco_trans_8"/>
</dbReference>
<feature type="region of interest" description="Disordered" evidence="1">
    <location>
        <begin position="705"/>
        <end position="724"/>
    </location>
</feature>
<evidence type="ECO:0000313" key="2">
    <source>
        <dbReference type="EMBL" id="KAK9422081.1"/>
    </source>
</evidence>
<feature type="compositionally biased region" description="Polar residues" evidence="1">
    <location>
        <begin position="495"/>
        <end position="530"/>
    </location>
</feature>
<reference evidence="2 3" key="1">
    <citation type="journal article" date="2024" name="J. Plant Pathol.">
        <title>Sequence and assembly of the genome of Seiridium unicorne, isolate CBS 538.82, causal agent of cypress canker disease.</title>
        <authorList>
            <person name="Scali E."/>
            <person name="Rocca G.D."/>
            <person name="Danti R."/>
            <person name="Garbelotto M."/>
            <person name="Barberini S."/>
            <person name="Baroncelli R."/>
            <person name="Emiliani G."/>
        </authorList>
    </citation>
    <scope>NUCLEOTIDE SEQUENCE [LARGE SCALE GENOMIC DNA]</scope>
    <source>
        <strain evidence="2 3">BM-138-508</strain>
    </source>
</reference>